<dbReference type="Proteomes" id="UP000182584">
    <property type="component" value="Unassembled WGS sequence"/>
</dbReference>
<evidence type="ECO:0000313" key="2">
    <source>
        <dbReference type="Proteomes" id="UP000182584"/>
    </source>
</evidence>
<name>A0A1H9RDS5_BUTFI</name>
<protein>
    <submittedName>
        <fullName evidence="1">Uncharacterized protein</fullName>
    </submittedName>
</protein>
<dbReference type="InterPro" id="IPR024540">
    <property type="entry name" value="DUF3879"/>
</dbReference>
<dbReference type="Pfam" id="PF12995">
    <property type="entry name" value="DUF3879"/>
    <property type="match status" value="1"/>
</dbReference>
<dbReference type="AlphaFoldDB" id="A0A1H9RDS5"/>
<accession>A0A1H9RDS5</accession>
<organism evidence="1 2">
    <name type="scientific">Butyrivibrio fibrisolvens</name>
    <dbReference type="NCBI Taxonomy" id="831"/>
    <lineage>
        <taxon>Bacteria</taxon>
        <taxon>Bacillati</taxon>
        <taxon>Bacillota</taxon>
        <taxon>Clostridia</taxon>
        <taxon>Lachnospirales</taxon>
        <taxon>Lachnospiraceae</taxon>
        <taxon>Butyrivibrio</taxon>
    </lineage>
</organism>
<proteinExistence type="predicted"/>
<sequence>MIMIRDFSNMFQQMSGMPINSKGGKAMLKKYGIDTNSAQYKAAMKQMSQSAGGGVGYTNPQAIKNVMSGFDKDGDRINAFGVAGMDATGIPQSQRHKIISVSEKSRQDMFDETKRHFLQENGVGNGDTTRRSEVFTRYQLSVPKSDRLKGTWTLGQYERAYRQAFYDACKNADPKWEIGKNIPAGALDGITRESIDNVLVKGHGEFGETLKRKSLDISL</sequence>
<gene>
    <name evidence="1" type="ORF">SAMN04487884_109132</name>
</gene>
<dbReference type="EMBL" id="FOGJ01000009">
    <property type="protein sequence ID" value="SER71051.1"/>
    <property type="molecule type" value="Genomic_DNA"/>
</dbReference>
<dbReference type="RefSeq" id="WP_074755730.1">
    <property type="nucleotide sequence ID" value="NZ_FOGJ01000009.1"/>
</dbReference>
<dbReference type="OrthoDB" id="1937363at2"/>
<reference evidence="1 2" key="1">
    <citation type="submission" date="2016-10" db="EMBL/GenBank/DDBJ databases">
        <authorList>
            <person name="de Groot N.N."/>
        </authorList>
    </citation>
    <scope>NUCLEOTIDE SEQUENCE [LARGE SCALE GENOMIC DNA]</scope>
    <source>
        <strain evidence="1 2">AR40</strain>
    </source>
</reference>
<evidence type="ECO:0000313" key="1">
    <source>
        <dbReference type="EMBL" id="SER71051.1"/>
    </source>
</evidence>